<keyword evidence="1" id="KW-0812">Transmembrane</keyword>
<proteinExistence type="predicted"/>
<keyword evidence="1" id="KW-1133">Transmembrane helix</keyword>
<dbReference type="NCBIfam" id="TIGR04294">
    <property type="entry name" value="pre_pil_HX9DG"/>
    <property type="match status" value="1"/>
</dbReference>
<dbReference type="SUPFAM" id="SSF54523">
    <property type="entry name" value="Pili subunits"/>
    <property type="match status" value="1"/>
</dbReference>
<dbReference type="InterPro" id="IPR012902">
    <property type="entry name" value="N_methyl_site"/>
</dbReference>
<organism evidence="3 4">
    <name type="scientific">Alienimonas chondri</name>
    <dbReference type="NCBI Taxonomy" id="2681879"/>
    <lineage>
        <taxon>Bacteria</taxon>
        <taxon>Pseudomonadati</taxon>
        <taxon>Planctomycetota</taxon>
        <taxon>Planctomycetia</taxon>
        <taxon>Planctomycetales</taxon>
        <taxon>Planctomycetaceae</taxon>
        <taxon>Alienimonas</taxon>
    </lineage>
</organism>
<gene>
    <name evidence="3" type="ORF">LzC2_19690</name>
</gene>
<keyword evidence="1" id="KW-0472">Membrane</keyword>
<comment type="caution">
    <text evidence="3">The sequence shown here is derived from an EMBL/GenBank/DDBJ whole genome shotgun (WGS) entry which is preliminary data.</text>
</comment>
<dbReference type="InterPro" id="IPR045584">
    <property type="entry name" value="Pilin-like"/>
</dbReference>
<dbReference type="InterPro" id="IPR027558">
    <property type="entry name" value="Pre_pil_HX9DG_C"/>
</dbReference>
<reference evidence="3 4" key="1">
    <citation type="journal article" date="2020" name="Syst. Appl. Microbiol.">
        <title>Alienimonas chondri sp. nov., a novel planctomycete isolated from the biofilm of the red alga Chondrus crispus.</title>
        <authorList>
            <person name="Vitorino I."/>
            <person name="Albuquerque L."/>
            <person name="Wiegand S."/>
            <person name="Kallscheuer N."/>
            <person name="da Costa M.S."/>
            <person name="Lobo-da-Cunha A."/>
            <person name="Jogler C."/>
            <person name="Lage O.M."/>
        </authorList>
    </citation>
    <scope>NUCLEOTIDE SEQUENCE [LARGE SCALE GENOMIC DNA]</scope>
    <source>
        <strain evidence="3 4">LzC2</strain>
    </source>
</reference>
<feature type="domain" description="DUF1559" evidence="2">
    <location>
        <begin position="43"/>
        <end position="347"/>
    </location>
</feature>
<name>A0ABX1VDK8_9PLAN</name>
<accession>A0ABX1VDK8</accession>
<dbReference type="PANTHER" id="PTHR30093:SF2">
    <property type="entry name" value="TYPE II SECRETION SYSTEM PROTEIN H"/>
    <property type="match status" value="1"/>
</dbReference>
<dbReference type="NCBIfam" id="TIGR02532">
    <property type="entry name" value="IV_pilin_GFxxxE"/>
    <property type="match status" value="1"/>
</dbReference>
<evidence type="ECO:0000259" key="2">
    <source>
        <dbReference type="Pfam" id="PF07596"/>
    </source>
</evidence>
<evidence type="ECO:0000256" key="1">
    <source>
        <dbReference type="SAM" id="Phobius"/>
    </source>
</evidence>
<dbReference type="PROSITE" id="PS00409">
    <property type="entry name" value="PROKAR_NTER_METHYL"/>
    <property type="match status" value="1"/>
</dbReference>
<dbReference type="RefSeq" id="WP_171186362.1">
    <property type="nucleotide sequence ID" value="NZ_WTPX01000053.1"/>
</dbReference>
<protein>
    <recommendedName>
        <fullName evidence="2">DUF1559 domain-containing protein</fullName>
    </recommendedName>
</protein>
<dbReference type="EMBL" id="WTPX01000053">
    <property type="protein sequence ID" value="NNJ25893.1"/>
    <property type="molecule type" value="Genomic_DNA"/>
</dbReference>
<dbReference type="Gene3D" id="3.30.700.10">
    <property type="entry name" value="Glycoprotein, Type 4 Pilin"/>
    <property type="match status" value="1"/>
</dbReference>
<feature type="transmembrane region" description="Helical" evidence="1">
    <location>
        <begin position="21"/>
        <end position="42"/>
    </location>
</feature>
<evidence type="ECO:0000313" key="3">
    <source>
        <dbReference type="EMBL" id="NNJ25893.1"/>
    </source>
</evidence>
<evidence type="ECO:0000313" key="4">
    <source>
        <dbReference type="Proteomes" id="UP000609651"/>
    </source>
</evidence>
<keyword evidence="4" id="KW-1185">Reference proteome</keyword>
<dbReference type="Pfam" id="PF07596">
    <property type="entry name" value="SBP_bac_10"/>
    <property type="match status" value="1"/>
</dbReference>
<dbReference type="Proteomes" id="UP000609651">
    <property type="component" value="Unassembled WGS sequence"/>
</dbReference>
<dbReference type="InterPro" id="IPR011453">
    <property type="entry name" value="DUF1559"/>
</dbReference>
<dbReference type="Pfam" id="PF07963">
    <property type="entry name" value="N_methyl"/>
    <property type="match status" value="1"/>
</dbReference>
<sequence length="380" mass="40036">MVSRPIPNPAQRRSLRSGFTLIELLVVIAIIAILVSLLLPAVQQAREAARRSQCQNNLKNLGLALHNYHSTYKAFPIWRGGTNNAGTRPTGSGGNTGNQRNLSPLVPLLPYMDQTALWNQISKPMQVSGGTWPAMGGRVWDGSYLPWRTQVSVYLCPSDHGDPTSNIAGTNYGFNMGDNGRGHNRTNATNRGAWKRFNSLGLRDLRDGTTGTILMGEIGLADRTRSLIRAHKFNVSGMTLTGGSTSDIGTVCVEGVVDPNEPSFYTAGDVVTSGARARGSRWTGAYVAPSGFHTIIPPNGPSCSTGGDSAQALNADGVFSAGSAHSGGVQVVMGDGSVQFVSETIDAGDTDAPHKTSGRSNYGTWGALGTRAGGEATEGF</sequence>
<dbReference type="PANTHER" id="PTHR30093">
    <property type="entry name" value="GENERAL SECRETION PATHWAY PROTEIN G"/>
    <property type="match status" value="1"/>
</dbReference>